<dbReference type="PANTHER" id="PTHR38600">
    <property type="entry name" value="TRANSCRIPTIONAL REGULATORY PROTEIN"/>
    <property type="match status" value="1"/>
</dbReference>
<dbReference type="EMBL" id="LT630003">
    <property type="protein sequence ID" value="SET62057.1"/>
    <property type="molecule type" value="Genomic_DNA"/>
</dbReference>
<dbReference type="PANTHER" id="PTHR38600:SF1">
    <property type="entry name" value="TRANSCRIPTIONAL REGULATORY PROTEIN"/>
    <property type="match status" value="1"/>
</dbReference>
<accession>A0ABY1C3T8</accession>
<dbReference type="InterPro" id="IPR036388">
    <property type="entry name" value="WH-like_DNA-bd_sf"/>
</dbReference>
<dbReference type="CDD" id="cd00090">
    <property type="entry name" value="HTH_ARSR"/>
    <property type="match status" value="1"/>
</dbReference>
<evidence type="ECO:0000259" key="1">
    <source>
        <dbReference type="PROSITE" id="PS50987"/>
    </source>
</evidence>
<dbReference type="InterPro" id="IPR036390">
    <property type="entry name" value="WH_DNA-bd_sf"/>
</dbReference>
<organism evidence="2 3">
    <name type="scientific">Lacrimispora sphenoides JCM 1415</name>
    <dbReference type="NCBI Taxonomy" id="1297793"/>
    <lineage>
        <taxon>Bacteria</taxon>
        <taxon>Bacillati</taxon>
        <taxon>Bacillota</taxon>
        <taxon>Clostridia</taxon>
        <taxon>Lachnospirales</taxon>
        <taxon>Lachnospiraceae</taxon>
        <taxon>Lacrimispora</taxon>
    </lineage>
</organism>
<dbReference type="Gene3D" id="1.10.10.10">
    <property type="entry name" value="Winged helix-like DNA-binding domain superfamily/Winged helix DNA-binding domain"/>
    <property type="match status" value="1"/>
</dbReference>
<dbReference type="InterPro" id="IPR011991">
    <property type="entry name" value="ArsR-like_HTH"/>
</dbReference>
<sequence>MQIWVSEENLPFFEALSSPVRIKILEHLAHGEANIKDLAKAVGVTSAMMTAHINKLEAAGLILSTRTKKAGKVCSLVNQWYTLRLPTVHYHQIQNYELQLGVGQYTKAEIKPTCGIASNEKIIGGHDDPKFFYDPERIHAQLVWFRDGYVEYEIPNYVPDGCEIIDIEISAEMCSEYPHIKNDWESDINLYLNGHPICTWVSPGDFGDRRGKYTPGWWLSAQYGILKRFEINKQGVYLDKEIKSSLTLDAYDLSRDHWTLRFEVSSLNRRPGGLTIFGENFGDYARGIVIKVNYKRPFLNNNDNKNDLYNTSL</sequence>
<dbReference type="SMART" id="SM00418">
    <property type="entry name" value="HTH_ARSR"/>
    <property type="match status" value="1"/>
</dbReference>
<dbReference type="Proteomes" id="UP000198970">
    <property type="component" value="Chromosome I"/>
</dbReference>
<protein>
    <submittedName>
        <fullName evidence="2">Predicted transcriptional regulator</fullName>
    </submittedName>
</protein>
<dbReference type="SUPFAM" id="SSF46785">
    <property type="entry name" value="Winged helix' DNA-binding domain"/>
    <property type="match status" value="1"/>
</dbReference>
<reference evidence="2 3" key="1">
    <citation type="submission" date="2016-10" db="EMBL/GenBank/DDBJ databases">
        <authorList>
            <person name="Varghese N."/>
            <person name="Submissions S."/>
        </authorList>
    </citation>
    <scope>NUCLEOTIDE SEQUENCE [LARGE SCALE GENOMIC DNA]</scope>
    <source>
        <strain evidence="2 3">ATCC 19403</strain>
    </source>
</reference>
<feature type="domain" description="HTH arsR-type" evidence="1">
    <location>
        <begin position="1"/>
        <end position="95"/>
    </location>
</feature>
<keyword evidence="3" id="KW-1185">Reference proteome</keyword>
<dbReference type="Pfam" id="PF12840">
    <property type="entry name" value="HTH_20"/>
    <property type="match status" value="1"/>
</dbReference>
<proteinExistence type="predicted"/>
<dbReference type="RefSeq" id="WP_100041574.1">
    <property type="nucleotide sequence ID" value="NZ_LT630003.1"/>
</dbReference>
<evidence type="ECO:0000313" key="2">
    <source>
        <dbReference type="EMBL" id="SET62057.1"/>
    </source>
</evidence>
<dbReference type="PROSITE" id="PS50987">
    <property type="entry name" value="HTH_ARSR_2"/>
    <property type="match status" value="1"/>
</dbReference>
<evidence type="ECO:0000313" key="3">
    <source>
        <dbReference type="Proteomes" id="UP000198970"/>
    </source>
</evidence>
<gene>
    <name evidence="2" type="ORF">SAMN02745906_0720</name>
</gene>
<dbReference type="InterPro" id="IPR001845">
    <property type="entry name" value="HTH_ArsR_DNA-bd_dom"/>
</dbReference>
<name>A0ABY1C3T8_9FIRM</name>